<name>A0ABP2IE50_AERVM</name>
<dbReference type="Gene3D" id="1.20.1740.10">
    <property type="entry name" value="Amino acid/polyamine transporter I"/>
    <property type="match status" value="1"/>
</dbReference>
<evidence type="ECO:0000256" key="3">
    <source>
        <dbReference type="ARBA" id="ARBA00022989"/>
    </source>
</evidence>
<feature type="transmembrane region" description="Helical" evidence="5">
    <location>
        <begin position="208"/>
        <end position="226"/>
    </location>
</feature>
<dbReference type="InterPro" id="IPR050598">
    <property type="entry name" value="AminoAcid_Transporter"/>
</dbReference>
<comment type="caution">
    <text evidence="6">The sequence shown here is derived from an EMBL/GenBank/DDBJ whole genome shotgun (WGS) entry which is preliminary data.</text>
</comment>
<gene>
    <name evidence="6" type="ORF">HMPREF0061_0474</name>
</gene>
<dbReference type="Proteomes" id="UP000003764">
    <property type="component" value="Unassembled WGS sequence"/>
</dbReference>
<dbReference type="EMBL" id="ADNT01000040">
    <property type="protein sequence ID" value="EFG50198.1"/>
    <property type="molecule type" value="Genomic_DNA"/>
</dbReference>
<organism evidence="6 7">
    <name type="scientific">Aerococcus viridans (strain ATCC 11563 / DSM 20340 / CCUG 4311 / JCM 20461 / NBRC 12219 / NCTC 8251 / M1)</name>
    <dbReference type="NCBI Taxonomy" id="655812"/>
    <lineage>
        <taxon>Bacteria</taxon>
        <taxon>Bacillati</taxon>
        <taxon>Bacillota</taxon>
        <taxon>Bacilli</taxon>
        <taxon>Lactobacillales</taxon>
        <taxon>Aerococcaceae</taxon>
        <taxon>Aerococcus</taxon>
    </lineage>
</organism>
<evidence type="ECO:0000256" key="1">
    <source>
        <dbReference type="ARBA" id="ARBA00004141"/>
    </source>
</evidence>
<dbReference type="PIRSF" id="PIRSF006060">
    <property type="entry name" value="AA_transporter"/>
    <property type="match status" value="1"/>
</dbReference>
<keyword evidence="2 5" id="KW-0812">Transmembrane</keyword>
<evidence type="ECO:0000313" key="7">
    <source>
        <dbReference type="Proteomes" id="UP000003764"/>
    </source>
</evidence>
<dbReference type="Pfam" id="PF13520">
    <property type="entry name" value="AA_permease_2"/>
    <property type="match status" value="1"/>
</dbReference>
<keyword evidence="3 5" id="KW-1133">Transmembrane helix</keyword>
<feature type="transmembrane region" description="Helical" evidence="5">
    <location>
        <begin position="403"/>
        <end position="426"/>
    </location>
</feature>
<protein>
    <submittedName>
        <fullName evidence="6">Amino acid permease</fullName>
    </submittedName>
</protein>
<feature type="transmembrane region" description="Helical" evidence="5">
    <location>
        <begin position="371"/>
        <end position="391"/>
    </location>
</feature>
<comment type="subcellular location">
    <subcellularLocation>
        <location evidence="1">Membrane</location>
        <topology evidence="1">Multi-pass membrane protein</topology>
    </subcellularLocation>
</comment>
<evidence type="ECO:0000256" key="4">
    <source>
        <dbReference type="ARBA" id="ARBA00023136"/>
    </source>
</evidence>
<proteinExistence type="predicted"/>
<feature type="transmembrane region" description="Helical" evidence="5">
    <location>
        <begin position="26"/>
        <end position="46"/>
    </location>
</feature>
<dbReference type="PANTHER" id="PTHR11785:SF512">
    <property type="entry name" value="SOBREMESA, ISOFORM B"/>
    <property type="match status" value="1"/>
</dbReference>
<reference evidence="6 7" key="1">
    <citation type="submission" date="2010-04" db="EMBL/GenBank/DDBJ databases">
        <authorList>
            <person name="Muzny D."/>
            <person name="Qin X."/>
            <person name="Deng J."/>
            <person name="Jiang H."/>
            <person name="Liu Y."/>
            <person name="Qu J."/>
            <person name="Song X.-Z."/>
            <person name="Zhang L."/>
            <person name="Thornton R."/>
            <person name="Coyle M."/>
            <person name="Francisco L."/>
            <person name="Jackson L."/>
            <person name="Javaid M."/>
            <person name="Korchina V."/>
            <person name="Kovar C."/>
            <person name="Mata R."/>
            <person name="Mathew T."/>
            <person name="Ngo R."/>
            <person name="Nguyen L."/>
            <person name="Nguyen N."/>
            <person name="Okwuonu G."/>
            <person name="Ongeri F."/>
            <person name="Pham C."/>
            <person name="Simmons D."/>
            <person name="Wilczek-Boney K."/>
            <person name="Hale W."/>
            <person name="Jakkamsetti A."/>
            <person name="Pham P."/>
            <person name="Ruth R."/>
            <person name="San Lucas F."/>
            <person name="Warren J."/>
            <person name="Zhang J."/>
            <person name="Zhao Z."/>
            <person name="Zhou C."/>
            <person name="Zhu D."/>
            <person name="Lee S."/>
            <person name="Bess C."/>
            <person name="Blankenburg K."/>
            <person name="Forbes L."/>
            <person name="Fu Q."/>
            <person name="Gubbala S."/>
            <person name="Hirani K."/>
            <person name="Jayaseelan J.C."/>
            <person name="Lara F."/>
            <person name="Munidasa M."/>
            <person name="Palculict T."/>
            <person name="Patil S."/>
            <person name="Pu L.-L."/>
            <person name="Saada N."/>
            <person name="Tang L."/>
            <person name="Weissenberger G."/>
            <person name="Zhu Y."/>
            <person name="Hemphill L."/>
            <person name="Shang Y."/>
            <person name="Youmans B."/>
            <person name="Ayvaz T."/>
            <person name="Ross M."/>
            <person name="Santibanez J."/>
            <person name="Aqrawi P."/>
            <person name="Gross S."/>
            <person name="Joshi V."/>
            <person name="Fowler G."/>
            <person name="Nazareth L."/>
            <person name="Reid J."/>
            <person name="Worley K."/>
            <person name="Petrosino J."/>
            <person name="Highlander S."/>
            <person name="Gibbs R."/>
            <person name="Gibbs R."/>
        </authorList>
    </citation>
    <scope>NUCLEOTIDE SEQUENCE [LARGE SCALE GENOMIC DNA]</scope>
    <source>
        <strain evidence="6 7">ATCC 11563</strain>
    </source>
</reference>
<feature type="transmembrane region" description="Helical" evidence="5">
    <location>
        <begin position="344"/>
        <end position="365"/>
    </location>
</feature>
<evidence type="ECO:0000256" key="5">
    <source>
        <dbReference type="SAM" id="Phobius"/>
    </source>
</evidence>
<keyword evidence="4 5" id="KW-0472">Membrane</keyword>
<accession>A0ABP2IE50</accession>
<feature type="transmembrane region" description="Helical" evidence="5">
    <location>
        <begin position="103"/>
        <end position="130"/>
    </location>
</feature>
<feature type="transmembrane region" description="Helical" evidence="5">
    <location>
        <begin position="296"/>
        <end position="323"/>
    </location>
</feature>
<keyword evidence="7" id="KW-1185">Reference proteome</keyword>
<evidence type="ECO:0000256" key="2">
    <source>
        <dbReference type="ARBA" id="ARBA00022692"/>
    </source>
</evidence>
<evidence type="ECO:0000313" key="6">
    <source>
        <dbReference type="EMBL" id="EFG50198.1"/>
    </source>
</evidence>
<feature type="transmembrane region" description="Helical" evidence="5">
    <location>
        <begin position="62"/>
        <end position="82"/>
    </location>
</feature>
<feature type="transmembrane region" description="Helical" evidence="5">
    <location>
        <begin position="142"/>
        <end position="161"/>
    </location>
</feature>
<feature type="transmembrane region" description="Helical" evidence="5">
    <location>
        <begin position="246"/>
        <end position="268"/>
    </location>
</feature>
<feature type="transmembrane region" description="Helical" evidence="5">
    <location>
        <begin position="432"/>
        <end position="449"/>
    </location>
</feature>
<feature type="transmembrane region" description="Helical" evidence="5">
    <location>
        <begin position="173"/>
        <end position="193"/>
    </location>
</feature>
<sequence length="462" mass="49386">MYGRITDKGHLGELENMEKTELKKSVSGLTALTVLVGTVIGAGIFFKPTAVYSASGAPGVGLLAWFVAGIITITGGLTVAEIGTIYSESGGLMLYMEKVYGKIWGFLAGWAQMIVYFPANFAALAIIFATQVINLFGLSDQLIIPIAIGTALFIALMNFMGTKHGSRIQNVATFLKLIPLFIIIIAGLLYPGGGQQSLMPFVSEDHSFLTALSSALVATLFAYDGWMNVGTLAGEMKNPGKTLPRVIVGGLSIVMAVYLAINVAYLFVVDSATLAGTATPAAAVASKLFPGIGGKLITVGILISVFGAMNGYFISAMRIPYVLAKRGLLPFADWFGVLHPKTYVPMNGGIMIVSISVVMMLSGSFNQLTDLIVFVIWIFSTMTFLAVIILRKRKPAIERSYKVPLYPFIPLVAIAGGLFILVSTLLTQPFNALLGIVLTLLGVPVFLYTQKNQKAPVLIEEE</sequence>
<dbReference type="InterPro" id="IPR002293">
    <property type="entry name" value="AA/rel_permease1"/>
</dbReference>
<dbReference type="PANTHER" id="PTHR11785">
    <property type="entry name" value="AMINO ACID TRANSPORTER"/>
    <property type="match status" value="1"/>
</dbReference>